<evidence type="ECO:0000313" key="1">
    <source>
        <dbReference type="EMBL" id="VDB84203.1"/>
    </source>
</evidence>
<protein>
    <submittedName>
        <fullName evidence="1">Bgt-20363</fullName>
    </submittedName>
</protein>
<dbReference type="AlphaFoldDB" id="A0A9X9MG11"/>
<dbReference type="Proteomes" id="UP000324639">
    <property type="component" value="Chromosome Bgt_-05"/>
</dbReference>
<proteinExistence type="predicted"/>
<accession>A0A9X9MG11</accession>
<gene>
    <name evidence="1" type="ORF">BGT96224V316_LOCUS3248</name>
</gene>
<keyword evidence="2" id="KW-1185">Reference proteome</keyword>
<sequence length="356" mass="40990">MRNGPNTDETLQLPLQSEVRVYREKEKWTGPFTLLATDGQTCTVEINGKPVKFRSTCVKKYLRNDTQDVPVVQEKESLIESSPIPKIASDYPHQNDKSTVIETVCTKDKDIQPPERVHTRPKRTCNKVYLIDNNNSDNCDEKFVQDSESSNNNSLDAQFFNDNRVHSLHSMTFVSNKEQANRELSLNLRREGRITAPGKPFEESDIIELESLRNQEIMKFITYDPNKHMGRIFKSRMVREIKGKATSSPYEKSRLVIQGYNDEGKATILCQAPTIQRSSQRIMFAIAPSLCALGIHFWLRDITQAYVQAKTHLNRTILAYIPKELESKFSPQTIMDLVKPLYGIPEDGLHWWVTYF</sequence>
<name>A0A9X9MG11_BLUGR</name>
<reference evidence="1 2" key="1">
    <citation type="submission" date="2018-08" db="EMBL/GenBank/DDBJ databases">
        <authorList>
            <person name="Muller C M."/>
        </authorList>
    </citation>
    <scope>NUCLEOTIDE SEQUENCE [LARGE SCALE GENOMIC DNA]</scope>
</reference>
<evidence type="ECO:0000313" key="2">
    <source>
        <dbReference type="Proteomes" id="UP000324639"/>
    </source>
</evidence>
<dbReference type="EMBL" id="LR026988">
    <property type="protein sequence ID" value="VDB84203.1"/>
    <property type="molecule type" value="Genomic_DNA"/>
</dbReference>
<organism evidence="1 2">
    <name type="scientific">Blumeria graminis f. sp. tritici</name>
    <dbReference type="NCBI Taxonomy" id="62690"/>
    <lineage>
        <taxon>Eukaryota</taxon>
        <taxon>Fungi</taxon>
        <taxon>Dikarya</taxon>
        <taxon>Ascomycota</taxon>
        <taxon>Pezizomycotina</taxon>
        <taxon>Leotiomycetes</taxon>
        <taxon>Erysiphales</taxon>
        <taxon>Erysiphaceae</taxon>
        <taxon>Blumeria</taxon>
    </lineage>
</organism>